<dbReference type="PANTHER" id="PTHR31566">
    <property type="entry name" value="CYTOCHROME C BIOGENESIS PROTEIN CCS1, CHLOROPLASTIC"/>
    <property type="match status" value="1"/>
</dbReference>
<reference evidence="2 3" key="1">
    <citation type="submission" date="2018-11" db="EMBL/GenBank/DDBJ databases">
        <title>Genomes From Bacteria Associated with the Canine Oral Cavity: a Test Case for Automated Genome-Based Taxonomic Assignment.</title>
        <authorList>
            <person name="Coil D.A."/>
            <person name="Jospin G."/>
            <person name="Darling A.E."/>
            <person name="Wallis C."/>
            <person name="Davis I.J."/>
            <person name="Harris S."/>
            <person name="Eisen J.A."/>
            <person name="Holcombe L.J."/>
            <person name="O'Flynn C."/>
        </authorList>
    </citation>
    <scope>NUCLEOTIDE SEQUENCE [LARGE SCALE GENOMIC DNA]</scope>
    <source>
        <strain evidence="2 3">OH2617_COT-023</strain>
    </source>
</reference>
<keyword evidence="1" id="KW-0812">Transmembrane</keyword>
<dbReference type="PANTHER" id="PTHR31566:SF5">
    <property type="entry name" value="RESB-LIKE DOMAIN-CONTAINING PROTEIN"/>
    <property type="match status" value="1"/>
</dbReference>
<dbReference type="Proteomes" id="UP000278609">
    <property type="component" value="Unassembled WGS sequence"/>
</dbReference>
<gene>
    <name evidence="2" type="ORF">EII40_06715</name>
</gene>
<evidence type="ECO:0000256" key="1">
    <source>
        <dbReference type="SAM" id="Phobius"/>
    </source>
</evidence>
<feature type="transmembrane region" description="Helical" evidence="1">
    <location>
        <begin position="12"/>
        <end position="33"/>
    </location>
</feature>
<accession>A0A3P1XR00</accession>
<dbReference type="InterPro" id="IPR023494">
    <property type="entry name" value="Cyt_c_bgen_Ccs1/CcsB/ResB"/>
</dbReference>
<evidence type="ECO:0000313" key="3">
    <source>
        <dbReference type="Proteomes" id="UP000278609"/>
    </source>
</evidence>
<feature type="transmembrane region" description="Helical" evidence="1">
    <location>
        <begin position="39"/>
        <end position="59"/>
    </location>
</feature>
<dbReference type="AlphaFoldDB" id="A0A3P1XR00"/>
<feature type="transmembrane region" description="Helical" evidence="1">
    <location>
        <begin position="115"/>
        <end position="135"/>
    </location>
</feature>
<dbReference type="OrthoDB" id="596762at2"/>
<dbReference type="EMBL" id="RQYS01000025">
    <property type="protein sequence ID" value="RRD60931.1"/>
    <property type="molecule type" value="Genomic_DNA"/>
</dbReference>
<feature type="transmembrane region" description="Helical" evidence="1">
    <location>
        <begin position="147"/>
        <end position="167"/>
    </location>
</feature>
<evidence type="ECO:0000313" key="2">
    <source>
        <dbReference type="EMBL" id="RRD60931.1"/>
    </source>
</evidence>
<comment type="caution">
    <text evidence="2">The sequence shown here is derived from an EMBL/GenBank/DDBJ whole genome shotgun (WGS) entry which is preliminary data.</text>
</comment>
<name>A0A3P1XR00_TANFO</name>
<sequence length="413" mass="46752">MWQHPWRYRESIAFVAGIVIVGMLLQLTTGEFAFDLLRYPVNLILGAGIVVIVAMVAVFRRNPVFGWFTGVPLSVTLIASLLLLGIIMGLTPQASTPLSGERPLPSLLGFDRMTHSWPFVLVYLTTLLSLGALIVKRLIPFRKRDYGFYLNHIGLWLLLFASGLGAADMERYLMKIYEGEVEWRATDSRNHPVELPIAVELNDFYMEEYPPGLTVIDRQTGNRMPEEHPEFLPLDVKRPKGMLFGWEIELKSYIHDAVRNSDSTYHEVHMPGSSPAAYVSAYHPQTGERRTGWVCPGNVSQLYMVLNLDSAYCIAVTRPEPKRFVSDIRVYRKGEGAVDTQLEVNKPYRAGAWMIYQHGYDNLAGKMSNFTTVELVYDPWLPAIYIGIGMLAAGSVCMLWLGNRTRRKEEENA</sequence>
<feature type="transmembrane region" description="Helical" evidence="1">
    <location>
        <begin position="380"/>
        <end position="401"/>
    </location>
</feature>
<keyword evidence="1" id="KW-0472">Membrane</keyword>
<proteinExistence type="predicted"/>
<organism evidence="2 3">
    <name type="scientific">Tannerella forsythia</name>
    <name type="common">Bacteroides forsythus</name>
    <dbReference type="NCBI Taxonomy" id="28112"/>
    <lineage>
        <taxon>Bacteria</taxon>
        <taxon>Pseudomonadati</taxon>
        <taxon>Bacteroidota</taxon>
        <taxon>Bacteroidia</taxon>
        <taxon>Bacteroidales</taxon>
        <taxon>Tannerellaceae</taxon>
        <taxon>Tannerella</taxon>
    </lineage>
</organism>
<keyword evidence="1" id="KW-1133">Transmembrane helix</keyword>
<protein>
    <submittedName>
        <fullName evidence="2">Uncharacterized protein</fullName>
    </submittedName>
</protein>
<feature type="transmembrane region" description="Helical" evidence="1">
    <location>
        <begin position="71"/>
        <end position="95"/>
    </location>
</feature>